<dbReference type="SUPFAM" id="SSF53137">
    <property type="entry name" value="Translational machinery components"/>
    <property type="match status" value="1"/>
</dbReference>
<name>A0A0G0TZ05_9BACT</name>
<dbReference type="Pfam" id="PF00861">
    <property type="entry name" value="Ribosomal_L18p"/>
    <property type="match status" value="1"/>
</dbReference>
<dbReference type="GO" id="GO:0005737">
    <property type="term" value="C:cytoplasm"/>
    <property type="evidence" value="ECO:0007669"/>
    <property type="project" value="UniProtKB-ARBA"/>
</dbReference>
<accession>A0A0G0TZ05</accession>
<dbReference type="FunFam" id="3.30.420.100:FF:000001">
    <property type="entry name" value="50S ribosomal protein L18"/>
    <property type="match status" value="1"/>
</dbReference>
<comment type="function">
    <text evidence="7">This is one of the proteins that bind and probably mediate the attachment of the 5S RNA into the large ribosomal subunit, where it forms part of the central protuberance.</text>
</comment>
<protein>
    <recommendedName>
        <fullName evidence="6 7">Large ribosomal subunit protein uL18</fullName>
    </recommendedName>
</protein>
<dbReference type="PANTHER" id="PTHR12899">
    <property type="entry name" value="39S RIBOSOMAL PROTEIN L18, MITOCHONDRIAL"/>
    <property type="match status" value="1"/>
</dbReference>
<sequence length="112" mass="12365">MSKLAKERRHQRVRKFISGSAGRPRLAVFRSNQHIYAQIIDDKSGKTLISQSDLKLAKKGLKTEIAYEVGKRLAAKAAAQGIKVVVFDRGGFLYHGRVAKLAEGAREGGLQF</sequence>
<comment type="caution">
    <text evidence="8">The sequence shown here is derived from an EMBL/GenBank/DDBJ whole genome shotgun (WGS) entry which is preliminary data.</text>
</comment>
<dbReference type="EMBL" id="LCAB01000018">
    <property type="protein sequence ID" value="KKR82083.1"/>
    <property type="molecule type" value="Genomic_DNA"/>
</dbReference>
<dbReference type="InterPro" id="IPR057268">
    <property type="entry name" value="Ribosomal_L18"/>
</dbReference>
<comment type="similarity">
    <text evidence="1 7">Belongs to the universal ribosomal protein uL18 family.</text>
</comment>
<reference evidence="8 9" key="1">
    <citation type="journal article" date="2015" name="Nature">
        <title>rRNA introns, odd ribosomes, and small enigmatic genomes across a large radiation of phyla.</title>
        <authorList>
            <person name="Brown C.T."/>
            <person name="Hug L.A."/>
            <person name="Thomas B.C."/>
            <person name="Sharon I."/>
            <person name="Castelle C.J."/>
            <person name="Singh A."/>
            <person name="Wilkins M.J."/>
            <person name="Williams K.H."/>
            <person name="Banfield J.F."/>
        </authorList>
    </citation>
    <scope>NUCLEOTIDE SEQUENCE [LARGE SCALE GENOMIC DNA]</scope>
</reference>
<dbReference type="PANTHER" id="PTHR12899:SF3">
    <property type="entry name" value="LARGE RIBOSOMAL SUBUNIT PROTEIN UL18M"/>
    <property type="match status" value="1"/>
</dbReference>
<dbReference type="GO" id="GO:0006412">
    <property type="term" value="P:translation"/>
    <property type="evidence" value="ECO:0007669"/>
    <property type="project" value="UniProtKB-UniRule"/>
</dbReference>
<dbReference type="Gene3D" id="3.30.420.100">
    <property type="match status" value="1"/>
</dbReference>
<evidence type="ECO:0000313" key="9">
    <source>
        <dbReference type="Proteomes" id="UP000034601"/>
    </source>
</evidence>
<dbReference type="GO" id="GO:0003735">
    <property type="term" value="F:structural constituent of ribosome"/>
    <property type="evidence" value="ECO:0007669"/>
    <property type="project" value="InterPro"/>
</dbReference>
<evidence type="ECO:0000256" key="5">
    <source>
        <dbReference type="ARBA" id="ARBA00023274"/>
    </source>
</evidence>
<evidence type="ECO:0000256" key="2">
    <source>
        <dbReference type="ARBA" id="ARBA00022730"/>
    </source>
</evidence>
<organism evidence="8 9">
    <name type="scientific">Candidatus Daviesbacteria bacterium GW2011_GWA2_40_9</name>
    <dbReference type="NCBI Taxonomy" id="1618424"/>
    <lineage>
        <taxon>Bacteria</taxon>
        <taxon>Candidatus Daviesiibacteriota</taxon>
    </lineage>
</organism>
<gene>
    <name evidence="7" type="primary">rplR</name>
    <name evidence="8" type="ORF">UU29_C0018G0010</name>
</gene>
<dbReference type="HAMAP" id="MF_01337_B">
    <property type="entry name" value="Ribosomal_uL18_B"/>
    <property type="match status" value="1"/>
</dbReference>
<keyword evidence="4 7" id="KW-0689">Ribosomal protein</keyword>
<evidence type="ECO:0000313" key="8">
    <source>
        <dbReference type="EMBL" id="KKR82083.1"/>
    </source>
</evidence>
<dbReference type="AlphaFoldDB" id="A0A0G0TZ05"/>
<evidence type="ECO:0000256" key="4">
    <source>
        <dbReference type="ARBA" id="ARBA00022980"/>
    </source>
</evidence>
<evidence type="ECO:0000256" key="7">
    <source>
        <dbReference type="HAMAP-Rule" id="MF_01337"/>
    </source>
</evidence>
<dbReference type="GO" id="GO:1990904">
    <property type="term" value="C:ribonucleoprotein complex"/>
    <property type="evidence" value="ECO:0007669"/>
    <property type="project" value="UniProtKB-KW"/>
</dbReference>
<dbReference type="NCBIfam" id="TIGR00060">
    <property type="entry name" value="L18_bact"/>
    <property type="match status" value="1"/>
</dbReference>
<proteinExistence type="inferred from homology"/>
<dbReference type="GO" id="GO:0005840">
    <property type="term" value="C:ribosome"/>
    <property type="evidence" value="ECO:0007669"/>
    <property type="project" value="UniProtKB-KW"/>
</dbReference>
<dbReference type="Proteomes" id="UP000034601">
    <property type="component" value="Unassembled WGS sequence"/>
</dbReference>
<dbReference type="InterPro" id="IPR004389">
    <property type="entry name" value="Ribosomal_uL18_bac-type"/>
</dbReference>
<keyword evidence="3 7" id="KW-0694">RNA-binding</keyword>
<keyword evidence="2 7" id="KW-0699">rRNA-binding</keyword>
<keyword evidence="5 7" id="KW-0687">Ribonucleoprotein</keyword>
<dbReference type="GO" id="GO:0008097">
    <property type="term" value="F:5S rRNA binding"/>
    <property type="evidence" value="ECO:0007669"/>
    <property type="project" value="TreeGrafter"/>
</dbReference>
<evidence type="ECO:0000256" key="6">
    <source>
        <dbReference type="ARBA" id="ARBA00035197"/>
    </source>
</evidence>
<dbReference type="CDD" id="cd00432">
    <property type="entry name" value="Ribosomal_L18_L5e"/>
    <property type="match status" value="1"/>
</dbReference>
<dbReference type="InterPro" id="IPR005484">
    <property type="entry name" value="Ribosomal_uL18_bac/plant/anim"/>
</dbReference>
<dbReference type="PATRIC" id="fig|1618424.3.peg.1073"/>
<evidence type="ECO:0000256" key="1">
    <source>
        <dbReference type="ARBA" id="ARBA00007116"/>
    </source>
</evidence>
<evidence type="ECO:0000256" key="3">
    <source>
        <dbReference type="ARBA" id="ARBA00022884"/>
    </source>
</evidence>
<comment type="subunit">
    <text evidence="7">Part of the 50S ribosomal subunit; part of the 5S rRNA/L5/L18/L25 subcomplex. Contacts the 5S and 23S rRNAs.</text>
</comment>